<feature type="compositionally biased region" description="Basic and acidic residues" evidence="8">
    <location>
        <begin position="592"/>
        <end position="605"/>
    </location>
</feature>
<keyword evidence="4 7" id="KW-0694">RNA-binding</keyword>
<dbReference type="SUPFAM" id="SSF48452">
    <property type="entry name" value="TPR-like"/>
    <property type="match status" value="1"/>
</dbReference>
<dbReference type="InterPro" id="IPR012677">
    <property type="entry name" value="Nucleotide-bd_a/b_plait_sf"/>
</dbReference>
<dbReference type="Pfam" id="PF05843">
    <property type="entry name" value="Suf"/>
    <property type="match status" value="1"/>
</dbReference>
<keyword evidence="11" id="KW-1185">Reference proteome</keyword>
<keyword evidence="3" id="KW-0677">Repeat</keyword>
<dbReference type="InterPro" id="IPR035979">
    <property type="entry name" value="RBD_domain_sf"/>
</dbReference>
<dbReference type="InterPro" id="IPR034217">
    <property type="entry name" value="SART3_RRM1"/>
</dbReference>
<dbReference type="GO" id="GO:0006397">
    <property type="term" value="P:mRNA processing"/>
    <property type="evidence" value="ECO:0007669"/>
    <property type="project" value="UniProtKB-KW"/>
</dbReference>
<keyword evidence="2" id="KW-0507">mRNA processing</keyword>
<evidence type="ECO:0000256" key="2">
    <source>
        <dbReference type="ARBA" id="ARBA00022664"/>
    </source>
</evidence>
<dbReference type="PROSITE" id="PS50102">
    <property type="entry name" value="RRM"/>
    <property type="match status" value="2"/>
</dbReference>
<feature type="region of interest" description="Disordered" evidence="8">
    <location>
        <begin position="840"/>
        <end position="882"/>
    </location>
</feature>
<name>A0AAN9TKF8_9HEMI</name>
<keyword evidence="6" id="KW-0539">Nucleus</keyword>
<evidence type="ECO:0000256" key="7">
    <source>
        <dbReference type="PROSITE-ProRule" id="PRU00176"/>
    </source>
</evidence>
<comment type="subcellular location">
    <subcellularLocation>
        <location evidence="1">Nucleus</location>
    </subcellularLocation>
</comment>
<evidence type="ECO:0000313" key="10">
    <source>
        <dbReference type="EMBL" id="KAK7595131.1"/>
    </source>
</evidence>
<protein>
    <recommendedName>
        <fullName evidence="9">RRM domain-containing protein</fullName>
    </recommendedName>
</protein>
<feature type="compositionally biased region" description="Basic and acidic residues" evidence="8">
    <location>
        <begin position="1"/>
        <end position="10"/>
    </location>
</feature>
<dbReference type="PANTHER" id="PTHR17204:SF25">
    <property type="entry name" value="RRM DOMAIN-CONTAINING PROTEIN"/>
    <property type="match status" value="1"/>
</dbReference>
<dbReference type="PANTHER" id="PTHR17204">
    <property type="entry name" value="PRE-MRNA PROCESSING PROTEIN PRP39-RELATED"/>
    <property type="match status" value="1"/>
</dbReference>
<proteinExistence type="predicted"/>
<evidence type="ECO:0000259" key="9">
    <source>
        <dbReference type="PROSITE" id="PS50102"/>
    </source>
</evidence>
<dbReference type="SMART" id="SM00386">
    <property type="entry name" value="HAT"/>
    <property type="match status" value="8"/>
</dbReference>
<dbReference type="GO" id="GO:0003723">
    <property type="term" value="F:RNA binding"/>
    <property type="evidence" value="ECO:0007669"/>
    <property type="project" value="UniProtKB-UniRule"/>
</dbReference>
<feature type="compositionally biased region" description="Polar residues" evidence="8">
    <location>
        <begin position="857"/>
        <end position="868"/>
    </location>
</feature>
<evidence type="ECO:0000256" key="4">
    <source>
        <dbReference type="ARBA" id="ARBA00022884"/>
    </source>
</evidence>
<dbReference type="InterPro" id="IPR000504">
    <property type="entry name" value="RRM_dom"/>
</dbReference>
<dbReference type="GO" id="GO:0005634">
    <property type="term" value="C:nucleus"/>
    <property type="evidence" value="ECO:0007669"/>
    <property type="project" value="UniProtKB-SubCell"/>
</dbReference>
<evidence type="ECO:0000256" key="5">
    <source>
        <dbReference type="ARBA" id="ARBA00023187"/>
    </source>
</evidence>
<dbReference type="CDD" id="cd12391">
    <property type="entry name" value="RRM1_SART3"/>
    <property type="match status" value="1"/>
</dbReference>
<feature type="domain" description="RRM" evidence="9">
    <location>
        <begin position="714"/>
        <end position="791"/>
    </location>
</feature>
<organism evidence="10 11">
    <name type="scientific">Parthenolecanium corni</name>
    <dbReference type="NCBI Taxonomy" id="536013"/>
    <lineage>
        <taxon>Eukaryota</taxon>
        <taxon>Metazoa</taxon>
        <taxon>Ecdysozoa</taxon>
        <taxon>Arthropoda</taxon>
        <taxon>Hexapoda</taxon>
        <taxon>Insecta</taxon>
        <taxon>Pterygota</taxon>
        <taxon>Neoptera</taxon>
        <taxon>Paraneoptera</taxon>
        <taxon>Hemiptera</taxon>
        <taxon>Sternorrhyncha</taxon>
        <taxon>Coccoidea</taxon>
        <taxon>Coccidae</taxon>
        <taxon>Parthenolecanium</taxon>
    </lineage>
</organism>
<reference evidence="10 11" key="1">
    <citation type="submission" date="2024-03" db="EMBL/GenBank/DDBJ databases">
        <title>Adaptation during the transition from Ophiocordyceps entomopathogen to insect associate is accompanied by gene loss and intensified selection.</title>
        <authorList>
            <person name="Ward C.M."/>
            <person name="Onetto C.A."/>
            <person name="Borneman A.R."/>
        </authorList>
    </citation>
    <scope>NUCLEOTIDE SEQUENCE [LARGE SCALE GENOMIC DNA]</scope>
    <source>
        <strain evidence="10">AWRI1</strain>
        <tissue evidence="10">Single Adult Female</tissue>
    </source>
</reference>
<dbReference type="Gene3D" id="1.25.40.10">
    <property type="entry name" value="Tetratricopeptide repeat domain"/>
    <property type="match status" value="2"/>
</dbReference>
<evidence type="ECO:0000256" key="1">
    <source>
        <dbReference type="ARBA" id="ARBA00004123"/>
    </source>
</evidence>
<feature type="compositionally biased region" description="Acidic residues" evidence="8">
    <location>
        <begin position="12"/>
        <end position="23"/>
    </location>
</feature>
<gene>
    <name evidence="10" type="ORF">V9T40_001564</name>
</gene>
<dbReference type="CDD" id="cd12392">
    <property type="entry name" value="RRM2_SART3"/>
    <property type="match status" value="1"/>
</dbReference>
<dbReference type="InterPro" id="IPR003107">
    <property type="entry name" value="HAT"/>
</dbReference>
<dbReference type="Proteomes" id="UP001367676">
    <property type="component" value="Unassembled WGS sequence"/>
</dbReference>
<accession>A0AAN9TKF8</accession>
<comment type="caution">
    <text evidence="10">The sequence shown here is derived from an EMBL/GenBank/DDBJ whole genome shotgun (WGS) entry which is preliminary data.</text>
</comment>
<dbReference type="InterPro" id="IPR034218">
    <property type="entry name" value="SART3_RRM2"/>
</dbReference>
<dbReference type="InterPro" id="IPR008847">
    <property type="entry name" value="Suf"/>
</dbReference>
<dbReference type="InterPro" id="IPR011990">
    <property type="entry name" value="TPR-like_helical_dom_sf"/>
</dbReference>
<dbReference type="Pfam" id="PF00076">
    <property type="entry name" value="RRM_1"/>
    <property type="match status" value="2"/>
</dbReference>
<dbReference type="EMBL" id="JBBCAQ010000019">
    <property type="protein sequence ID" value="KAK7595131.1"/>
    <property type="molecule type" value="Genomic_DNA"/>
</dbReference>
<evidence type="ECO:0000313" key="11">
    <source>
        <dbReference type="Proteomes" id="UP001367676"/>
    </source>
</evidence>
<evidence type="ECO:0000256" key="3">
    <source>
        <dbReference type="ARBA" id="ARBA00022737"/>
    </source>
</evidence>
<evidence type="ECO:0000256" key="8">
    <source>
        <dbReference type="SAM" id="MobiDB-lite"/>
    </source>
</evidence>
<dbReference type="SUPFAM" id="SSF54928">
    <property type="entry name" value="RNA-binding domain, RBD"/>
    <property type="match status" value="2"/>
</dbReference>
<dbReference type="AlphaFoldDB" id="A0AAN9TKF8"/>
<keyword evidence="5" id="KW-0508">mRNA splicing</keyword>
<dbReference type="Gene3D" id="3.30.70.330">
    <property type="match status" value="2"/>
</dbReference>
<dbReference type="SMART" id="SM00360">
    <property type="entry name" value="RRM"/>
    <property type="match status" value="2"/>
</dbReference>
<dbReference type="GO" id="GO:0008380">
    <property type="term" value="P:RNA splicing"/>
    <property type="evidence" value="ECO:0007669"/>
    <property type="project" value="UniProtKB-KW"/>
</dbReference>
<feature type="compositionally biased region" description="Basic and acidic residues" evidence="8">
    <location>
        <begin position="547"/>
        <end position="583"/>
    </location>
</feature>
<evidence type="ECO:0000256" key="6">
    <source>
        <dbReference type="ARBA" id="ARBA00023242"/>
    </source>
</evidence>
<feature type="domain" description="RRM" evidence="9">
    <location>
        <begin position="620"/>
        <end position="696"/>
    </location>
</feature>
<sequence length="882" mass="101072">MDVDGEKGDVEMASESDSDDMSSADEAKENELNQQKSSLLNRIKNDKTDYYAYVELIKVLSELGQLDELRKIREAFSEEYPLSPELWLSWIEDEKKIAATPKEKEHVKNLFERALQDYLSIDVWLEYVQFSIGLIGDGNQMENVRSILERAVSLCGLNAAKGSLLWELYREFEKIVLVSVMESCTSEEETKTKKRQQKQRIAETFRRQLSIPLMEMENTYQELGSWLNEEENSSDVIDMASLEASYKKALEKLSRILSFEESLLCCEPESNLPIYQKYLSFEKNPYEGGNDPFRVRCLYERALVDNPLNESLWDDYIKYLSDVVKIPEDTMHACRRAIRNCPREEEFWCHLMILMEKSNRPRQEITEMLNKALPALMSSESGPRSVWLSYIYYLRRQLSTIPKEESEKRTKGIDEIREVVNMAFQHLNKYYGSGGDPECLLLLWWARFEAETCHDLERFRLIWTDIMNSGFSESSTYWLRYIQMEWQYGDAKHMRKLCSRALSSTTDSPEEIAALWLEYESQLGSLDSFLNCQKLCNEKLKEYSEKKKSRKLDDKKKKLPAKPEKKKPVEDALSKTRERKADDTNVNGATSKSEESKKESPEKSKTTGTFVPHDPSKDHRTIFISNLSFDVEEDKVREVLGSAGKIEEVRFVRNFRGQFKGFGYVVFSTDAEAKAALKLDRTRINERAMFISECNPNKLSRKTGLRFSTNMEKNKLFIKGLPLSADKVALEKLFSPYGILQDIRIVTYRNGHSKGMAYIEFEDETSAAHALLKTDGLEIEGKTISVAISNPPERKNNPSLTASEVSISAIALGGGKGGDKSDFGSRGRGRTQLSFLPRVVATAQSSDANRPEKMDVTDSTSNPSTKKPLSNADFRSMLLNTK</sequence>
<feature type="region of interest" description="Disordered" evidence="8">
    <location>
        <begin position="1"/>
        <end position="32"/>
    </location>
</feature>
<feature type="region of interest" description="Disordered" evidence="8">
    <location>
        <begin position="547"/>
        <end position="615"/>
    </location>
</feature>